<dbReference type="GO" id="GO:0008318">
    <property type="term" value="F:protein prenyltransferase activity"/>
    <property type="evidence" value="ECO:0007669"/>
    <property type="project" value="InterPro"/>
</dbReference>
<proteinExistence type="inferred from homology"/>
<keyword evidence="3" id="KW-0808">Transferase</keyword>
<comment type="similarity">
    <text evidence="1">Belongs to the protein prenyltransferase subunit alpha family.</text>
</comment>
<sequence length="392" mass="44784">MILNTTHRRVSCYTCTNYSNLVYAGTKTLCMAQSSNVLYQLADVLTLPLNSIEVLPGDGKEWQPYFSSQGPFLLQDGNLGVPQKVLYQVYLVAVRQMTLLKPISRLDQTEASNFVRLTSVVLLANSAHQTALSHRKSLIQASVLNPERELEFVGALLTIREASKQSLLWYYRRWLLRCIHGDNPSSHNQSEDDLFRTPLSLGVIRKELTTVARACEIYPRNYYAWLHRHHCATVLVSSCRGIVEGHSKSRQVDAFVDALLEEFHWARQWLENHVADYSAADYLVKLATRVHTTIFDCRSSSTALSREADSLEAHALSLVQSYPDHETMWMYMRLVICSINSRSLYRNDIRSFAESIISSPSQATVNDERSAAWNAQRFLDWMDRETSRPLFP</sequence>
<gene>
    <name evidence="5" type="ORF">NEOLEDRAFT_1149255</name>
</gene>
<evidence type="ECO:0000256" key="2">
    <source>
        <dbReference type="ARBA" id="ARBA00022602"/>
    </source>
</evidence>
<evidence type="ECO:0008006" key="7">
    <source>
        <dbReference type="Google" id="ProtNLM"/>
    </source>
</evidence>
<protein>
    <recommendedName>
        <fullName evidence="7">Protein prenylyltransferase</fullName>
    </recommendedName>
</protein>
<dbReference type="EMBL" id="KV425584">
    <property type="protein sequence ID" value="KZT23524.1"/>
    <property type="molecule type" value="Genomic_DNA"/>
</dbReference>
<dbReference type="Pfam" id="PF01239">
    <property type="entry name" value="PPTA"/>
    <property type="match status" value="1"/>
</dbReference>
<dbReference type="Gene3D" id="1.25.40.120">
    <property type="entry name" value="Protein prenylyltransferase"/>
    <property type="match status" value="1"/>
</dbReference>
<evidence type="ECO:0000256" key="4">
    <source>
        <dbReference type="ARBA" id="ARBA00022737"/>
    </source>
</evidence>
<dbReference type="Proteomes" id="UP000076761">
    <property type="component" value="Unassembled WGS sequence"/>
</dbReference>
<evidence type="ECO:0000313" key="5">
    <source>
        <dbReference type="EMBL" id="KZT23524.1"/>
    </source>
</evidence>
<organism evidence="5 6">
    <name type="scientific">Neolentinus lepideus HHB14362 ss-1</name>
    <dbReference type="NCBI Taxonomy" id="1314782"/>
    <lineage>
        <taxon>Eukaryota</taxon>
        <taxon>Fungi</taxon>
        <taxon>Dikarya</taxon>
        <taxon>Basidiomycota</taxon>
        <taxon>Agaricomycotina</taxon>
        <taxon>Agaricomycetes</taxon>
        <taxon>Gloeophyllales</taxon>
        <taxon>Gloeophyllaceae</taxon>
        <taxon>Neolentinus</taxon>
    </lineage>
</organism>
<dbReference type="GO" id="GO:0005737">
    <property type="term" value="C:cytoplasm"/>
    <property type="evidence" value="ECO:0007669"/>
    <property type="project" value="TreeGrafter"/>
</dbReference>
<evidence type="ECO:0000256" key="1">
    <source>
        <dbReference type="ARBA" id="ARBA00006734"/>
    </source>
</evidence>
<accession>A0A165RAC6</accession>
<keyword evidence="2" id="KW-0637">Prenyltransferase</keyword>
<dbReference type="PANTHER" id="PTHR11129">
    <property type="entry name" value="PROTEIN FARNESYLTRANSFERASE ALPHA SUBUNIT/RAB GERANYLGERANYL TRANSFERASE ALPHA SUBUNIT"/>
    <property type="match status" value="1"/>
</dbReference>
<dbReference type="SUPFAM" id="SSF48439">
    <property type="entry name" value="Protein prenylyltransferase"/>
    <property type="match status" value="1"/>
</dbReference>
<keyword evidence="4" id="KW-0677">Repeat</keyword>
<dbReference type="InterPro" id="IPR002088">
    <property type="entry name" value="Prenyl_trans_a"/>
</dbReference>
<dbReference type="AlphaFoldDB" id="A0A165RAC6"/>
<dbReference type="OrthoDB" id="1924260at2759"/>
<evidence type="ECO:0000313" key="6">
    <source>
        <dbReference type="Proteomes" id="UP000076761"/>
    </source>
</evidence>
<reference evidence="5 6" key="1">
    <citation type="journal article" date="2016" name="Mol. Biol. Evol.">
        <title>Comparative Genomics of Early-Diverging Mushroom-Forming Fungi Provides Insights into the Origins of Lignocellulose Decay Capabilities.</title>
        <authorList>
            <person name="Nagy L.G."/>
            <person name="Riley R."/>
            <person name="Tritt A."/>
            <person name="Adam C."/>
            <person name="Daum C."/>
            <person name="Floudas D."/>
            <person name="Sun H."/>
            <person name="Yadav J.S."/>
            <person name="Pangilinan J."/>
            <person name="Larsson K.H."/>
            <person name="Matsuura K."/>
            <person name="Barry K."/>
            <person name="Labutti K."/>
            <person name="Kuo R."/>
            <person name="Ohm R.A."/>
            <person name="Bhattacharya S.S."/>
            <person name="Shirouzu T."/>
            <person name="Yoshinaga Y."/>
            <person name="Martin F.M."/>
            <person name="Grigoriev I.V."/>
            <person name="Hibbett D.S."/>
        </authorList>
    </citation>
    <scope>NUCLEOTIDE SEQUENCE [LARGE SCALE GENOMIC DNA]</scope>
    <source>
        <strain evidence="5 6">HHB14362 ss-1</strain>
    </source>
</reference>
<keyword evidence="6" id="KW-1185">Reference proteome</keyword>
<dbReference type="PANTHER" id="PTHR11129:SF3">
    <property type="entry name" value="PROTEIN PRENYLTRANSFERASE ALPHA SUBUNIT REPEAT-CONTAINING PROTEIN 1"/>
    <property type="match status" value="1"/>
</dbReference>
<evidence type="ECO:0000256" key="3">
    <source>
        <dbReference type="ARBA" id="ARBA00022679"/>
    </source>
</evidence>
<dbReference type="InParanoid" id="A0A165RAC6"/>
<name>A0A165RAC6_9AGAM</name>